<organism evidence="5 6">
    <name type="scientific">Astatotilapia calliptera</name>
    <name type="common">Eastern happy</name>
    <name type="synonym">Chromis callipterus</name>
    <dbReference type="NCBI Taxonomy" id="8154"/>
    <lineage>
        <taxon>Eukaryota</taxon>
        <taxon>Metazoa</taxon>
        <taxon>Chordata</taxon>
        <taxon>Craniata</taxon>
        <taxon>Vertebrata</taxon>
        <taxon>Euteleostomi</taxon>
        <taxon>Actinopterygii</taxon>
        <taxon>Neopterygii</taxon>
        <taxon>Teleostei</taxon>
        <taxon>Neoteleostei</taxon>
        <taxon>Acanthomorphata</taxon>
        <taxon>Ovalentaria</taxon>
        <taxon>Cichlomorphae</taxon>
        <taxon>Cichliformes</taxon>
        <taxon>Cichlidae</taxon>
        <taxon>African cichlids</taxon>
        <taxon>Pseudocrenilabrinae</taxon>
        <taxon>Haplochromini</taxon>
        <taxon>Astatotilapia</taxon>
    </lineage>
</organism>
<reference evidence="6" key="2">
    <citation type="submission" date="2023-03" db="EMBL/GenBank/DDBJ databases">
        <authorList>
            <consortium name="Wellcome Sanger Institute Data Sharing"/>
        </authorList>
    </citation>
    <scope>NUCLEOTIDE SEQUENCE [LARGE SCALE GENOMIC DNA]</scope>
</reference>
<keyword evidence="3" id="KW-0812">Transmembrane</keyword>
<evidence type="ECO:0000256" key="3">
    <source>
        <dbReference type="SAM" id="Phobius"/>
    </source>
</evidence>
<feature type="transmembrane region" description="Helical" evidence="3">
    <location>
        <begin position="79"/>
        <end position="100"/>
    </location>
</feature>
<keyword evidence="1" id="KW-0175">Coiled coil</keyword>
<sequence length="993" mass="112445">MCEEECLCLCHCISQACSDHYGPILWETFNVEAEGIAGCPRRAVLIPVMFGLDIPASFYCFLILPIFTNPSCNCYFSHIFVALLKCNILDIFFTFLIFLFTDDKEDTVLGSLPLLSFQIGGVELSENITCKFAFKVEHVGTRTYYFSTDSNAEQEEWIRALSDAAEVTTQTQNPVSKIPNTNHPQTATNNNESNNNKEHKHKVTESWPQDHDSTPPSRAGPRQPQKHTTCGRQGAQDGGTGKPPPSNSHNGHQPAEGHEEPGVGLSYEPREQQENVVLRRGFVPRTAPERLAQRKCSMAQLQQWVNQRRGMASQEDINRPPSYYSVNQEVSAGYYNFVDEYSLYLPGVRPDSICSMSAVGGYDRLWTIEQKRHSLRDEPHRLYRKQMPQDQWGPQYYGGMETSMRSLFIQPRSKSVPRSPSSSSRRPYSPASCTYASPARSLSNGFDRFSGRMNEDAIYPPVYSLRRSFSSPKYNYHGDRRSLNQGLYHHNYPVSPSVHSKMEDILDFQLQRNLDYLDQQVPPFQDINYRELHPTLKLNEIETSKLLGRLCEQNQILKDHEAVVHRLRMNKDSLEEALLATHQEMEIYHNQPLIMEKLQFKKETQQNQLINIRGELSQASSALTTACMEFEALEDEANAIHGDLWEQLNAGGQSELVRRHIQKEFWRVQDVLEGLQKNSLSRGIKTAKGRVDSGASGSFTTNSPASPLSSVSLTSPLSPYSPVPVCQASPTKELGLEESVPPRPPLPKSYYPLDPSYTFPPSIPPLPFDSTTWPHSFGIDVDYLGGEDSDFRKVIGYFSCSLVEEQNERLRRNQCSSMRDKRRSLNLSGGQSPANYKVVRRRLTAHEIDIKDLEKAVRGQGQESPEEEIARLRRLQIEPEHYNISKEMAPDKVLIPERYLDVENNTLLSPEEQKEKQKKLERIKTLIAKSNLQNMVPLLDGPVEGGAPASSQQQLQEQEKRIEISCALAAEASRRSRLLSGEHSHHMAASHGT</sequence>
<evidence type="ECO:0000313" key="5">
    <source>
        <dbReference type="Ensembl" id="ENSACLP00000048765.1"/>
    </source>
</evidence>
<dbReference type="SUPFAM" id="SSF50729">
    <property type="entry name" value="PH domain-like"/>
    <property type="match status" value="1"/>
</dbReference>
<reference evidence="5 6" key="1">
    <citation type="submission" date="2018-05" db="EMBL/GenBank/DDBJ databases">
        <authorList>
            <person name="Datahose"/>
        </authorList>
    </citation>
    <scope>NUCLEOTIDE SEQUENCE</scope>
</reference>
<dbReference type="PANTHER" id="PTHR12752:SF5">
    <property type="entry name" value="PLECKSTRIN HOMOLOGY DOMAIN-CONTAINING FAMILY A MEMBER 6"/>
    <property type="match status" value="1"/>
</dbReference>
<dbReference type="Pfam" id="PF00169">
    <property type="entry name" value="PH"/>
    <property type="match status" value="1"/>
</dbReference>
<feature type="compositionally biased region" description="Low complexity" evidence="2">
    <location>
        <begin position="411"/>
        <end position="432"/>
    </location>
</feature>
<name>A0AAX7SY14_ASTCA</name>
<proteinExistence type="predicted"/>
<evidence type="ECO:0000256" key="2">
    <source>
        <dbReference type="SAM" id="MobiDB-lite"/>
    </source>
</evidence>
<accession>A0AAX7SY14</accession>
<dbReference type="Gene3D" id="2.30.29.30">
    <property type="entry name" value="Pleckstrin-homology domain (PH domain)/Phosphotyrosine-binding domain (PTB)"/>
    <property type="match status" value="1"/>
</dbReference>
<feature type="region of interest" description="Disordered" evidence="2">
    <location>
        <begin position="687"/>
        <end position="713"/>
    </location>
</feature>
<feature type="region of interest" description="Disordered" evidence="2">
    <location>
        <begin position="410"/>
        <end position="435"/>
    </location>
</feature>
<dbReference type="PROSITE" id="PS50003">
    <property type="entry name" value="PH_DOMAIN"/>
    <property type="match status" value="1"/>
</dbReference>
<dbReference type="InterPro" id="IPR011993">
    <property type="entry name" value="PH-like_dom_sf"/>
</dbReference>
<reference evidence="5" key="3">
    <citation type="submission" date="2025-08" db="UniProtKB">
        <authorList>
            <consortium name="Ensembl"/>
        </authorList>
    </citation>
    <scope>IDENTIFICATION</scope>
</reference>
<keyword evidence="6" id="KW-1185">Reference proteome</keyword>
<feature type="compositionally biased region" description="Polar residues" evidence="2">
    <location>
        <begin position="167"/>
        <end position="188"/>
    </location>
</feature>
<keyword evidence="3" id="KW-0472">Membrane</keyword>
<protein>
    <recommendedName>
        <fullName evidence="4">PH domain-containing protein</fullName>
    </recommendedName>
</protein>
<dbReference type="Ensembl" id="ENSACLT00000069105.1">
    <property type="protein sequence ID" value="ENSACLP00000048765.1"/>
    <property type="gene ID" value="ENSACLG00000026740.2"/>
</dbReference>
<keyword evidence="3" id="KW-1133">Transmembrane helix</keyword>
<evidence type="ECO:0000256" key="1">
    <source>
        <dbReference type="SAM" id="Coils"/>
    </source>
</evidence>
<dbReference type="Proteomes" id="UP000265100">
    <property type="component" value="Chromosome 5"/>
</dbReference>
<evidence type="ECO:0000259" key="4">
    <source>
        <dbReference type="PROSITE" id="PS50003"/>
    </source>
</evidence>
<dbReference type="AlphaFoldDB" id="A0AAX7SY14"/>
<dbReference type="PANTHER" id="PTHR12752">
    <property type="entry name" value="PHOSPHOINOSITOL 3-PHOSPHATE-BINDING PROTEIN"/>
    <property type="match status" value="1"/>
</dbReference>
<feature type="region of interest" description="Disordered" evidence="2">
    <location>
        <begin position="166"/>
        <end position="269"/>
    </location>
</feature>
<feature type="compositionally biased region" description="Low complexity" evidence="2">
    <location>
        <begin position="703"/>
        <end position="713"/>
    </location>
</feature>
<dbReference type="Pfam" id="PF25541">
    <property type="entry name" value="TBCA_PH"/>
    <property type="match status" value="1"/>
</dbReference>
<dbReference type="InterPro" id="IPR001849">
    <property type="entry name" value="PH_domain"/>
</dbReference>
<dbReference type="InterPro" id="IPR057971">
    <property type="entry name" value="PKHA4-7_TBCA"/>
</dbReference>
<feature type="domain" description="PH" evidence="4">
    <location>
        <begin position="131"/>
        <end position="166"/>
    </location>
</feature>
<reference evidence="5" key="4">
    <citation type="submission" date="2025-09" db="UniProtKB">
        <authorList>
            <consortium name="Ensembl"/>
        </authorList>
    </citation>
    <scope>IDENTIFICATION</scope>
</reference>
<feature type="transmembrane region" description="Helical" evidence="3">
    <location>
        <begin position="44"/>
        <end position="67"/>
    </location>
</feature>
<evidence type="ECO:0000313" key="6">
    <source>
        <dbReference type="Proteomes" id="UP000265100"/>
    </source>
</evidence>
<feature type="coiled-coil region" evidence="1">
    <location>
        <begin position="557"/>
        <end position="615"/>
    </location>
</feature>
<dbReference type="GeneTree" id="ENSGT00940000159692"/>